<keyword evidence="2" id="KW-0808">Transferase</keyword>
<keyword evidence="3" id="KW-1185">Reference proteome</keyword>
<dbReference type="GO" id="GO:0032259">
    <property type="term" value="P:methylation"/>
    <property type="evidence" value="ECO:0007669"/>
    <property type="project" value="UniProtKB-KW"/>
</dbReference>
<gene>
    <name evidence="2" type="ORF">GCM10009547_27850</name>
</gene>
<dbReference type="Gene3D" id="3.40.50.150">
    <property type="entry name" value="Vaccinia Virus protein VP39"/>
    <property type="match status" value="1"/>
</dbReference>
<dbReference type="InterPro" id="IPR029063">
    <property type="entry name" value="SAM-dependent_MTases_sf"/>
</dbReference>
<dbReference type="PANTHER" id="PTHR43464">
    <property type="entry name" value="METHYLTRANSFERASE"/>
    <property type="match status" value="1"/>
</dbReference>
<sequence>MSTPFDGEAYAARIAALAATGKDMHGEANFVAALVEPGARILDAGCGTGRVGARLAELGFDVAGADVDVSMLAVARRIPGVRWYLADLAELDLSTTPDAAPFDLVVAAGNVFPFLAPGTGERVLQRLAAHLRPDGLLVSGFGLDRAHLPEPAAIVPIEDYDAWCAAAGLSSVDRRGTWDGEDWTPEGGYAVSVHRRRS</sequence>
<dbReference type="Proteomes" id="UP001500957">
    <property type="component" value="Unassembled WGS sequence"/>
</dbReference>
<evidence type="ECO:0000259" key="1">
    <source>
        <dbReference type="Pfam" id="PF13649"/>
    </source>
</evidence>
<name>A0ABP3S172_9ACTN</name>
<dbReference type="CDD" id="cd02440">
    <property type="entry name" value="AdoMet_MTases"/>
    <property type="match status" value="1"/>
</dbReference>
<dbReference type="PANTHER" id="PTHR43464:SF23">
    <property type="entry name" value="JUVENILE HORMONE ACID O-METHYLTRANSFERASE"/>
    <property type="match status" value="1"/>
</dbReference>
<comment type="caution">
    <text evidence="2">The sequence shown here is derived from an EMBL/GenBank/DDBJ whole genome shotgun (WGS) entry which is preliminary data.</text>
</comment>
<evidence type="ECO:0000313" key="3">
    <source>
        <dbReference type="Proteomes" id="UP001500957"/>
    </source>
</evidence>
<organism evidence="2 3">
    <name type="scientific">Sporichthya brevicatena</name>
    <dbReference type="NCBI Taxonomy" id="171442"/>
    <lineage>
        <taxon>Bacteria</taxon>
        <taxon>Bacillati</taxon>
        <taxon>Actinomycetota</taxon>
        <taxon>Actinomycetes</taxon>
        <taxon>Sporichthyales</taxon>
        <taxon>Sporichthyaceae</taxon>
        <taxon>Sporichthya</taxon>
    </lineage>
</organism>
<dbReference type="EMBL" id="BAAAHE010000021">
    <property type="protein sequence ID" value="GAA0623239.1"/>
    <property type="molecule type" value="Genomic_DNA"/>
</dbReference>
<dbReference type="RefSeq" id="WP_344605708.1">
    <property type="nucleotide sequence ID" value="NZ_BAAAHE010000021.1"/>
</dbReference>
<dbReference type="Pfam" id="PF13649">
    <property type="entry name" value="Methyltransf_25"/>
    <property type="match status" value="1"/>
</dbReference>
<dbReference type="SUPFAM" id="SSF53335">
    <property type="entry name" value="S-adenosyl-L-methionine-dependent methyltransferases"/>
    <property type="match status" value="1"/>
</dbReference>
<dbReference type="GO" id="GO:0008168">
    <property type="term" value="F:methyltransferase activity"/>
    <property type="evidence" value="ECO:0007669"/>
    <property type="project" value="UniProtKB-KW"/>
</dbReference>
<feature type="domain" description="Methyltransferase" evidence="1">
    <location>
        <begin position="41"/>
        <end position="135"/>
    </location>
</feature>
<reference evidence="3" key="1">
    <citation type="journal article" date="2019" name="Int. J. Syst. Evol. Microbiol.">
        <title>The Global Catalogue of Microorganisms (GCM) 10K type strain sequencing project: providing services to taxonomists for standard genome sequencing and annotation.</title>
        <authorList>
            <consortium name="The Broad Institute Genomics Platform"/>
            <consortium name="The Broad Institute Genome Sequencing Center for Infectious Disease"/>
            <person name="Wu L."/>
            <person name="Ma J."/>
        </authorList>
    </citation>
    <scope>NUCLEOTIDE SEQUENCE [LARGE SCALE GENOMIC DNA]</scope>
    <source>
        <strain evidence="3">JCM 10671</strain>
    </source>
</reference>
<protein>
    <submittedName>
        <fullName evidence="2">Class I SAM-dependent methyltransferase</fullName>
    </submittedName>
</protein>
<keyword evidence="2" id="KW-0489">Methyltransferase</keyword>
<accession>A0ABP3S172</accession>
<proteinExistence type="predicted"/>
<evidence type="ECO:0000313" key="2">
    <source>
        <dbReference type="EMBL" id="GAA0623239.1"/>
    </source>
</evidence>
<dbReference type="InterPro" id="IPR041698">
    <property type="entry name" value="Methyltransf_25"/>
</dbReference>